<dbReference type="Gene3D" id="3.60.10.10">
    <property type="entry name" value="Endonuclease/exonuclease/phosphatase"/>
    <property type="match status" value="1"/>
</dbReference>
<dbReference type="CDD" id="cd09084">
    <property type="entry name" value="EEP-2"/>
    <property type="match status" value="1"/>
</dbReference>
<feature type="transmembrane region" description="Helical" evidence="9">
    <location>
        <begin position="6"/>
        <end position="24"/>
    </location>
</feature>
<evidence type="ECO:0000313" key="12">
    <source>
        <dbReference type="Proteomes" id="UP000191112"/>
    </source>
</evidence>
<evidence type="ECO:0000256" key="8">
    <source>
        <dbReference type="ARBA" id="ARBA00023204"/>
    </source>
</evidence>
<evidence type="ECO:0000256" key="3">
    <source>
        <dbReference type="ARBA" id="ARBA00022722"/>
    </source>
</evidence>
<dbReference type="STRING" id="619805.SAMN05660477_01124"/>
<dbReference type="GO" id="GO:0046872">
    <property type="term" value="F:metal ion binding"/>
    <property type="evidence" value="ECO:0007669"/>
    <property type="project" value="UniProtKB-KW"/>
</dbReference>
<evidence type="ECO:0000256" key="4">
    <source>
        <dbReference type="ARBA" id="ARBA00022723"/>
    </source>
</evidence>
<keyword evidence="11" id="KW-0255">Endonuclease</keyword>
<keyword evidence="5" id="KW-0227">DNA damage</keyword>
<keyword evidence="6 11" id="KW-0378">Hydrolase</keyword>
<comment type="cofactor">
    <cofactor evidence="2">
        <name>Mg(2+)</name>
        <dbReference type="ChEBI" id="CHEBI:18420"/>
    </cofactor>
</comment>
<evidence type="ECO:0000259" key="10">
    <source>
        <dbReference type="Pfam" id="PF03372"/>
    </source>
</evidence>
<dbReference type="AlphaFoldDB" id="A0A1T5E5G3"/>
<keyword evidence="9" id="KW-0812">Transmembrane</keyword>
<keyword evidence="4" id="KW-0479">Metal-binding</keyword>
<evidence type="ECO:0000256" key="9">
    <source>
        <dbReference type="SAM" id="Phobius"/>
    </source>
</evidence>
<feature type="transmembrane region" description="Helical" evidence="9">
    <location>
        <begin position="65"/>
        <end position="83"/>
    </location>
</feature>
<dbReference type="GO" id="GO:0006281">
    <property type="term" value="P:DNA repair"/>
    <property type="evidence" value="ECO:0007669"/>
    <property type="project" value="UniProtKB-KW"/>
</dbReference>
<accession>A0A1T5E5G3</accession>
<dbReference type="InterPro" id="IPR005135">
    <property type="entry name" value="Endo/exonuclease/phosphatase"/>
</dbReference>
<name>A0A1T5E5G3_9FLAO</name>
<reference evidence="11 12" key="1">
    <citation type="submission" date="2017-02" db="EMBL/GenBank/DDBJ databases">
        <authorList>
            <person name="Peterson S.W."/>
        </authorList>
    </citation>
    <scope>NUCLEOTIDE SEQUENCE [LARGE SCALE GENOMIC DNA]</scope>
    <source>
        <strain evidence="11 12">DSM 22323</strain>
    </source>
</reference>
<evidence type="ECO:0000256" key="6">
    <source>
        <dbReference type="ARBA" id="ARBA00022801"/>
    </source>
</evidence>
<keyword evidence="8" id="KW-0234">DNA repair</keyword>
<feature type="transmembrane region" description="Helical" evidence="9">
    <location>
        <begin position="36"/>
        <end position="59"/>
    </location>
</feature>
<dbReference type="Pfam" id="PF03372">
    <property type="entry name" value="Exo_endo_phos"/>
    <property type="match status" value="1"/>
</dbReference>
<keyword evidence="11" id="KW-0269">Exonuclease</keyword>
<keyword evidence="9" id="KW-1133">Transmembrane helix</keyword>
<dbReference type="PANTHER" id="PTHR15822:SF4">
    <property type="entry name" value="TYROSYL-DNA PHOSPHODIESTERASE 2"/>
    <property type="match status" value="1"/>
</dbReference>
<protein>
    <submittedName>
        <fullName evidence="11">Metal-dependent hydrolase, endonuclease/exonuclease/phosphatase family</fullName>
    </submittedName>
</protein>
<evidence type="ECO:0000256" key="5">
    <source>
        <dbReference type="ARBA" id="ARBA00022763"/>
    </source>
</evidence>
<dbReference type="RefSeq" id="WP_079666403.1">
    <property type="nucleotide sequence ID" value="NZ_FUYZ01000003.1"/>
</dbReference>
<keyword evidence="12" id="KW-1185">Reference proteome</keyword>
<gene>
    <name evidence="11" type="ORF">SAMN05660477_01124</name>
</gene>
<feature type="domain" description="Endonuclease/exonuclease/phosphatase" evidence="10">
    <location>
        <begin position="98"/>
        <end position="316"/>
    </location>
</feature>
<sequence>MKVFNFILTIGHLVIASLLMAMLLNNWISPSQISLLNLLSLGFPILMILNILLCIYWIILFKKRAILFLVISILFITPTRRWINYSPEKKYKADFTLMSFNVRNGTMGKEEIENYISEKDPDIVLLQEASIEFNLTKYPHKLQQFPHIQCYSKFPIEKFEDIKTQVDIGNSFYTDINIKGKTIRFVNIYMEPFQIDKQMVRPTKSMNENEAKAKGLVKKMLPIFKEHQIQMQNTMTAVDKSPYPVVFAGDFNAVPNSYEYYLASKNLKDAFVEAGSGSGTSFHEFKFPIKIDHIFTSESIKALNYRVDRSVHISDHFPVLASFKIQ</sequence>
<evidence type="ECO:0000256" key="2">
    <source>
        <dbReference type="ARBA" id="ARBA00001946"/>
    </source>
</evidence>
<dbReference type="Proteomes" id="UP000191112">
    <property type="component" value="Unassembled WGS sequence"/>
</dbReference>
<dbReference type="EMBL" id="FUYZ01000003">
    <property type="protein sequence ID" value="SKB79134.1"/>
    <property type="molecule type" value="Genomic_DNA"/>
</dbReference>
<dbReference type="InterPro" id="IPR051547">
    <property type="entry name" value="TDP2-like"/>
</dbReference>
<evidence type="ECO:0000256" key="7">
    <source>
        <dbReference type="ARBA" id="ARBA00022842"/>
    </source>
</evidence>
<organism evidence="11 12">
    <name type="scientific">Soonwooa buanensis</name>
    <dbReference type="NCBI Taxonomy" id="619805"/>
    <lineage>
        <taxon>Bacteria</taxon>
        <taxon>Pseudomonadati</taxon>
        <taxon>Bacteroidota</taxon>
        <taxon>Flavobacteriia</taxon>
        <taxon>Flavobacteriales</taxon>
        <taxon>Weeksellaceae</taxon>
        <taxon>Chryseobacterium group</taxon>
        <taxon>Soonwooa</taxon>
    </lineage>
</organism>
<proteinExistence type="predicted"/>
<dbReference type="OrthoDB" id="635146at2"/>
<dbReference type="PANTHER" id="PTHR15822">
    <property type="entry name" value="TRAF AND TNF RECEPTOR-ASSOCIATED PROTEIN"/>
    <property type="match status" value="1"/>
</dbReference>
<keyword evidence="9" id="KW-0472">Membrane</keyword>
<dbReference type="GO" id="GO:0004519">
    <property type="term" value="F:endonuclease activity"/>
    <property type="evidence" value="ECO:0007669"/>
    <property type="project" value="UniProtKB-KW"/>
</dbReference>
<comment type="cofactor">
    <cofactor evidence="1">
        <name>Mn(2+)</name>
        <dbReference type="ChEBI" id="CHEBI:29035"/>
    </cofactor>
</comment>
<evidence type="ECO:0000256" key="1">
    <source>
        <dbReference type="ARBA" id="ARBA00001936"/>
    </source>
</evidence>
<evidence type="ECO:0000313" key="11">
    <source>
        <dbReference type="EMBL" id="SKB79134.1"/>
    </source>
</evidence>
<keyword evidence="7" id="KW-0460">Magnesium</keyword>
<dbReference type="GO" id="GO:0004527">
    <property type="term" value="F:exonuclease activity"/>
    <property type="evidence" value="ECO:0007669"/>
    <property type="project" value="UniProtKB-KW"/>
</dbReference>
<dbReference type="SUPFAM" id="SSF56219">
    <property type="entry name" value="DNase I-like"/>
    <property type="match status" value="1"/>
</dbReference>
<dbReference type="InterPro" id="IPR036691">
    <property type="entry name" value="Endo/exonu/phosph_ase_sf"/>
</dbReference>
<keyword evidence="3" id="KW-0540">Nuclease</keyword>